<dbReference type="PANTHER" id="PTHR33221">
    <property type="entry name" value="WINGED HELIX-TURN-HELIX TRANSCRIPTIONAL REGULATOR, RRF2 FAMILY"/>
    <property type="match status" value="1"/>
</dbReference>
<sequence length="136" mass="15054">MKNTRLSMAIHILSMVATATDPMSLTSEWMAGSINTNAVVVRRLVGQLKQAGLITAVQTNRGLRLCKPARDISFWDVLQAVDAEHELFAIHSGSNVQCDIGCQIETVLSQMYANLEQVWRQQLQAQSLQDALDSLQ</sequence>
<dbReference type="EMBL" id="CP091511">
    <property type="protein sequence ID" value="UOO90515.1"/>
    <property type="molecule type" value="Genomic_DNA"/>
</dbReference>
<accession>A0ABY4E552</accession>
<organism evidence="2 3">
    <name type="scientific">Vitreoscilla massiliensis</name>
    <dbReference type="NCBI Taxonomy" id="1689272"/>
    <lineage>
        <taxon>Bacteria</taxon>
        <taxon>Pseudomonadati</taxon>
        <taxon>Pseudomonadota</taxon>
        <taxon>Betaproteobacteria</taxon>
        <taxon>Neisseriales</taxon>
        <taxon>Neisseriaceae</taxon>
        <taxon>Vitreoscilla</taxon>
    </lineage>
</organism>
<keyword evidence="1" id="KW-0732">Signal</keyword>
<feature type="chain" id="PRO_5045582488" evidence="1">
    <location>
        <begin position="20"/>
        <end position="136"/>
    </location>
</feature>
<dbReference type="PANTHER" id="PTHR33221:SF15">
    <property type="entry name" value="HTH-TYPE TRANSCRIPTIONAL REGULATOR YWGB-RELATED"/>
    <property type="match status" value="1"/>
</dbReference>
<evidence type="ECO:0000313" key="3">
    <source>
        <dbReference type="Proteomes" id="UP000832011"/>
    </source>
</evidence>
<dbReference type="InterPro" id="IPR036390">
    <property type="entry name" value="WH_DNA-bd_sf"/>
</dbReference>
<dbReference type="SUPFAM" id="SSF46785">
    <property type="entry name" value="Winged helix' DNA-binding domain"/>
    <property type="match status" value="1"/>
</dbReference>
<gene>
    <name evidence="2" type="ORF">LVJ82_05950</name>
</gene>
<protein>
    <submittedName>
        <fullName evidence="2">Rrf2 family transcriptional regulator</fullName>
    </submittedName>
</protein>
<dbReference type="InterPro" id="IPR000944">
    <property type="entry name" value="Tscrpt_reg_Rrf2"/>
</dbReference>
<dbReference type="Proteomes" id="UP000832011">
    <property type="component" value="Chromosome"/>
</dbReference>
<dbReference type="Gene3D" id="1.10.10.10">
    <property type="entry name" value="Winged helix-like DNA-binding domain superfamily/Winged helix DNA-binding domain"/>
    <property type="match status" value="1"/>
</dbReference>
<feature type="signal peptide" evidence="1">
    <location>
        <begin position="1"/>
        <end position="19"/>
    </location>
</feature>
<proteinExistence type="predicted"/>
<evidence type="ECO:0000256" key="1">
    <source>
        <dbReference type="SAM" id="SignalP"/>
    </source>
</evidence>
<dbReference type="RefSeq" id="WP_058304843.1">
    <property type="nucleotide sequence ID" value="NZ_CABKVG010000005.1"/>
</dbReference>
<dbReference type="InterPro" id="IPR036388">
    <property type="entry name" value="WH-like_DNA-bd_sf"/>
</dbReference>
<dbReference type="PROSITE" id="PS51197">
    <property type="entry name" value="HTH_RRF2_2"/>
    <property type="match status" value="1"/>
</dbReference>
<dbReference type="Pfam" id="PF02082">
    <property type="entry name" value="Rrf2"/>
    <property type="match status" value="1"/>
</dbReference>
<reference evidence="2 3" key="1">
    <citation type="journal article" date="2022" name="Res Sq">
        <title>Evolution of multicellular longitudinally dividing oral cavity symbionts (Neisseriaceae).</title>
        <authorList>
            <person name="Nyongesa S."/>
            <person name="Weber P."/>
            <person name="Bernet E."/>
            <person name="Pullido F."/>
            <person name="Nieckarz M."/>
            <person name="Delaby M."/>
            <person name="Nieves C."/>
            <person name="Viehboeck T."/>
            <person name="Krause N."/>
            <person name="Rivera-Millot A."/>
            <person name="Nakamura A."/>
            <person name="Vischer N."/>
            <person name="VanNieuwenhze M."/>
            <person name="Brun Y."/>
            <person name="Cava F."/>
            <person name="Bulgheresi S."/>
            <person name="Veyrier F."/>
        </authorList>
    </citation>
    <scope>NUCLEOTIDE SEQUENCE [LARGE SCALE GENOMIC DNA]</scope>
    <source>
        <strain evidence="2 3">SN4</strain>
    </source>
</reference>
<name>A0ABY4E552_9NEIS</name>
<evidence type="ECO:0000313" key="2">
    <source>
        <dbReference type="EMBL" id="UOO90515.1"/>
    </source>
</evidence>
<keyword evidence="3" id="KW-1185">Reference proteome</keyword>